<dbReference type="Proteomes" id="UP000030751">
    <property type="component" value="Unassembled WGS sequence"/>
</dbReference>
<proteinExistence type="predicted"/>
<dbReference type="HOGENOM" id="CLU_3125090_0_0_1"/>
<reference evidence="1" key="2">
    <citation type="submission" date="2012-05" db="EMBL/GenBank/DDBJ databases">
        <title>Annotation of the Genome Sequence of Fusarium oxysporum HDV247.</title>
        <authorList>
            <consortium name="The Broad Institute Genomics Platform"/>
            <person name="Ma L.-J."/>
            <person name="Corby-Kistler H."/>
            <person name="Broz K."/>
            <person name="Gale L.R."/>
            <person name="Jonkers W."/>
            <person name="O'Donnell K."/>
            <person name="Ploetz R."/>
            <person name="Steinberg C."/>
            <person name="Schwartz D.C."/>
            <person name="VanEtten H."/>
            <person name="Zhou S."/>
            <person name="Young S.K."/>
            <person name="Zeng Q."/>
            <person name="Gargeya S."/>
            <person name="Fitzgerald M."/>
            <person name="Abouelleil A."/>
            <person name="Alvarado L."/>
            <person name="Chapman S.B."/>
            <person name="Gainer-Dewar J."/>
            <person name="Goldberg J."/>
            <person name="Griggs A."/>
            <person name="Gujja S."/>
            <person name="Hansen M."/>
            <person name="Howarth C."/>
            <person name="Imamovic A."/>
            <person name="Ireland A."/>
            <person name="Larimer J."/>
            <person name="McCowan C."/>
            <person name="Murphy C."/>
            <person name="Pearson M."/>
            <person name="Poon T.W."/>
            <person name="Priest M."/>
            <person name="Roberts A."/>
            <person name="Saif S."/>
            <person name="Shea T."/>
            <person name="Sykes S."/>
            <person name="Wortman J."/>
            <person name="Nusbaum C."/>
            <person name="Birren B."/>
        </authorList>
    </citation>
    <scope>NUCLEOTIDE SEQUENCE</scope>
    <source>
        <strain evidence="1">HDV247</strain>
    </source>
</reference>
<gene>
    <name evidence="1" type="ORF">FOVG_10011</name>
</gene>
<organism evidence="1">
    <name type="scientific">Fusarium oxysporum f. sp. pisi HDV247</name>
    <dbReference type="NCBI Taxonomy" id="1080344"/>
    <lineage>
        <taxon>Eukaryota</taxon>
        <taxon>Fungi</taxon>
        <taxon>Dikarya</taxon>
        <taxon>Ascomycota</taxon>
        <taxon>Pezizomycotina</taxon>
        <taxon>Sordariomycetes</taxon>
        <taxon>Hypocreomycetidae</taxon>
        <taxon>Hypocreales</taxon>
        <taxon>Nectriaceae</taxon>
        <taxon>Fusarium</taxon>
        <taxon>Fusarium oxysporum species complex</taxon>
    </lineage>
</organism>
<sequence>MGELGEAAIWYQWVQDAPARINIPGALVSKTLENGNATNYNSTTSLSTSL</sequence>
<reference evidence="1" key="1">
    <citation type="submission" date="2011-10" db="EMBL/GenBank/DDBJ databases">
        <title>The Genome Sequence of Fusarium oxysporum HDV247.</title>
        <authorList>
            <consortium name="The Broad Institute Genome Sequencing Platform"/>
            <person name="Ma L.-J."/>
            <person name="Gale L.R."/>
            <person name="Schwartz D.C."/>
            <person name="Zhou S."/>
            <person name="Corby-Kistler H."/>
            <person name="Young S.K."/>
            <person name="Zeng Q."/>
            <person name="Gargeya S."/>
            <person name="Fitzgerald M."/>
            <person name="Haas B."/>
            <person name="Abouelleil A."/>
            <person name="Alvarado L."/>
            <person name="Arachchi H.M."/>
            <person name="Berlin A."/>
            <person name="Brown A."/>
            <person name="Chapman S.B."/>
            <person name="Chen Z."/>
            <person name="Dunbar C."/>
            <person name="Freedman E."/>
            <person name="Gearin G."/>
            <person name="Goldberg J."/>
            <person name="Griggs A."/>
            <person name="Gujja S."/>
            <person name="Heiman D."/>
            <person name="Howarth C."/>
            <person name="Larson L."/>
            <person name="Lui A."/>
            <person name="MacDonald P.J.P."/>
            <person name="Montmayeur A."/>
            <person name="Murphy C."/>
            <person name="Neiman D."/>
            <person name="Pearson M."/>
            <person name="Priest M."/>
            <person name="Roberts A."/>
            <person name="Saif S."/>
            <person name="Shea T."/>
            <person name="Shenoy N."/>
            <person name="Sisk P."/>
            <person name="Stolte C."/>
            <person name="Sykes S."/>
            <person name="Wortman J."/>
            <person name="Nusbaum C."/>
            <person name="Birren B."/>
        </authorList>
    </citation>
    <scope>NUCLEOTIDE SEQUENCE [LARGE SCALE GENOMIC DNA]</scope>
    <source>
        <strain evidence="1">HDV247</strain>
    </source>
</reference>
<dbReference type="EMBL" id="JH650973">
    <property type="protein sequence ID" value="EXA41536.1"/>
    <property type="molecule type" value="Genomic_DNA"/>
</dbReference>
<accession>W9PEX3</accession>
<protein>
    <submittedName>
        <fullName evidence="1">Uncharacterized protein</fullName>
    </submittedName>
</protein>
<evidence type="ECO:0000313" key="1">
    <source>
        <dbReference type="EMBL" id="EXA41536.1"/>
    </source>
</evidence>
<name>W9PEX3_FUSOX</name>
<dbReference type="AlphaFoldDB" id="W9PEX3"/>